<sequence length="64" mass="6576">MVDRIAVTPRCGTLLAAKLVLVALAAVVATPAPGRLSAAATAGAMKAYDFVANYWWTFGTGHGI</sequence>
<keyword evidence="2" id="KW-1185">Reference proteome</keyword>
<dbReference type="EMBL" id="CCXZ01000025">
    <property type="protein sequence ID" value="CEG14788.1"/>
    <property type="molecule type" value="Genomic_DNA"/>
</dbReference>
<comment type="caution">
    <text evidence="1">The sequence shown here is derived from an EMBL/GenBank/DDBJ whole genome shotgun (WGS) entry which is preliminary data.</text>
</comment>
<accession>A0A0U5FB09</accession>
<evidence type="ECO:0000313" key="1">
    <source>
        <dbReference type="EMBL" id="CEG14788.1"/>
    </source>
</evidence>
<name>A0A0U5FB09_XANCI</name>
<organism evidence="1 2">
    <name type="scientific">Xanthomonas citri pv. citri</name>
    <dbReference type="NCBI Taxonomy" id="611301"/>
    <lineage>
        <taxon>Bacteria</taxon>
        <taxon>Pseudomonadati</taxon>
        <taxon>Pseudomonadota</taxon>
        <taxon>Gammaproteobacteria</taxon>
        <taxon>Lysobacterales</taxon>
        <taxon>Lysobacteraceae</taxon>
        <taxon>Xanthomonas</taxon>
    </lineage>
</organism>
<dbReference type="Proteomes" id="UP000052230">
    <property type="component" value="Unassembled WGS sequence"/>
</dbReference>
<reference evidence="1 2" key="1">
    <citation type="submission" date="2014-09" db="EMBL/GenBank/DDBJ databases">
        <authorList>
            <person name="Regsiter A."/>
        </authorList>
    </citation>
    <scope>NUCLEOTIDE SEQUENCE [LARGE SCALE GENOMIC DNA]</scope>
</reference>
<protein>
    <submittedName>
        <fullName evidence="1">Uncharacterized protein</fullName>
    </submittedName>
</protein>
<evidence type="ECO:0000313" key="2">
    <source>
        <dbReference type="Proteomes" id="UP000052230"/>
    </source>
</evidence>
<gene>
    <name evidence="1" type="ORF">XAC3562_1200111</name>
</gene>
<dbReference type="AlphaFoldDB" id="A0A0U5FB09"/>
<proteinExistence type="predicted"/>